<comment type="caution">
    <text evidence="3">The sequence shown here is derived from an EMBL/GenBank/DDBJ whole genome shotgun (WGS) entry which is preliminary data.</text>
</comment>
<dbReference type="PANTHER" id="PTHR36512">
    <property type="entry name" value="D-AMINOPEPTIDASE"/>
    <property type="match status" value="1"/>
</dbReference>
<dbReference type="InterPro" id="IPR005321">
    <property type="entry name" value="Peptidase_S58_DmpA"/>
</dbReference>
<evidence type="ECO:0000313" key="4">
    <source>
        <dbReference type="Proteomes" id="UP001157126"/>
    </source>
</evidence>
<dbReference type="Pfam" id="PF03576">
    <property type="entry name" value="Peptidase_S58"/>
    <property type="match status" value="1"/>
</dbReference>
<proteinExistence type="inferred from homology"/>
<accession>A0ABQ6IPY3</accession>
<dbReference type="Gene3D" id="3.60.70.12">
    <property type="entry name" value="L-amino peptidase D-ALA esterase/amidase"/>
    <property type="match status" value="1"/>
</dbReference>
<evidence type="ECO:0008006" key="5">
    <source>
        <dbReference type="Google" id="ProtNLM"/>
    </source>
</evidence>
<name>A0ABQ6IPY3_9MICO</name>
<gene>
    <name evidence="3" type="ORF">GCM10025883_13170</name>
</gene>
<dbReference type="PANTHER" id="PTHR36512:SF3">
    <property type="entry name" value="BLR5678 PROTEIN"/>
    <property type="match status" value="1"/>
</dbReference>
<feature type="compositionally biased region" description="Polar residues" evidence="2">
    <location>
        <begin position="1"/>
        <end position="11"/>
    </location>
</feature>
<dbReference type="EMBL" id="BSUO01000001">
    <property type="protein sequence ID" value="GMA39272.1"/>
    <property type="molecule type" value="Genomic_DNA"/>
</dbReference>
<protein>
    <recommendedName>
        <fullName evidence="5">L-aminopeptidase/D-esterase-like protein</fullName>
    </recommendedName>
</protein>
<evidence type="ECO:0000256" key="2">
    <source>
        <dbReference type="SAM" id="MobiDB-lite"/>
    </source>
</evidence>
<dbReference type="InterPro" id="IPR016117">
    <property type="entry name" value="ArgJ-like_dom_sf"/>
</dbReference>
<reference evidence="4" key="1">
    <citation type="journal article" date="2019" name="Int. J. Syst. Evol. Microbiol.">
        <title>The Global Catalogue of Microorganisms (GCM) 10K type strain sequencing project: providing services to taxonomists for standard genome sequencing and annotation.</title>
        <authorList>
            <consortium name="The Broad Institute Genomics Platform"/>
            <consortium name="The Broad Institute Genome Sequencing Center for Infectious Disease"/>
            <person name="Wu L."/>
            <person name="Ma J."/>
        </authorList>
    </citation>
    <scope>NUCLEOTIDE SEQUENCE [LARGE SCALE GENOMIC DNA]</scope>
    <source>
        <strain evidence="4">NBRC 113072</strain>
    </source>
</reference>
<evidence type="ECO:0000256" key="1">
    <source>
        <dbReference type="ARBA" id="ARBA00007068"/>
    </source>
</evidence>
<evidence type="ECO:0000313" key="3">
    <source>
        <dbReference type="EMBL" id="GMA39272.1"/>
    </source>
</evidence>
<keyword evidence="4" id="KW-1185">Reference proteome</keyword>
<comment type="similarity">
    <text evidence="1">Belongs to the peptidase S58 family.</text>
</comment>
<feature type="region of interest" description="Disordered" evidence="2">
    <location>
        <begin position="1"/>
        <end position="23"/>
    </location>
</feature>
<organism evidence="3 4">
    <name type="scientific">Mobilicoccus caccae</name>
    <dbReference type="NCBI Taxonomy" id="1859295"/>
    <lineage>
        <taxon>Bacteria</taxon>
        <taxon>Bacillati</taxon>
        <taxon>Actinomycetota</taxon>
        <taxon>Actinomycetes</taxon>
        <taxon>Micrococcales</taxon>
        <taxon>Dermatophilaceae</taxon>
        <taxon>Mobilicoccus</taxon>
    </lineage>
</organism>
<dbReference type="Proteomes" id="UP001157126">
    <property type="component" value="Unassembled WGS sequence"/>
</dbReference>
<dbReference type="SUPFAM" id="SSF56266">
    <property type="entry name" value="DmpA/ArgJ-like"/>
    <property type="match status" value="1"/>
</dbReference>
<sequence length="375" mass="36719">MTVTNPQTMSNPDHVGPGPSNSILDVDGLRVGHAAAEAPGALSGTTVVLADPDVLTEGMVGGVDVRGGGPGTRETDLLDPRNVVERIHAVCLTGGSAFGLGAADGVMAGLFSDGIGLPMGAPGEVVPLVPSAVVFDLGRGGVFGAHPDAATGAAAYRAARVGGPVEVGCVGAGRGAKAGGFKGGVGTASATCADGSVVAALVVCNSLGEVVAPDGTFHAASVLLPQDTPEAELRAPSSADLEAARRAAVDVPAQVVGRPGLATTIGVVATDVTLTKAQCAKLAGVGHDGIGIAVRPAHTMLDGDTLFGLSTTRRPAPDLPGFHDILTQASLVVARAVVGAVLAATTVTTPAGTWRAYADAFPSAFGARGGRSGNG</sequence>